<sequence>MNDGELQAIFARAYRKQRRDAQLLILVATLFVVVGLIMLVGAGQIVGLFITVFFAAGIIAGIMQLIGMHTRRALLLGICSALLLTAACAILIVLTLTGVIIDAPGRSQIVATIAAFVGLVFFGGGSVVLLVRYVRRR</sequence>
<dbReference type="EMBL" id="LT629739">
    <property type="protein sequence ID" value="SDS91937.1"/>
    <property type="molecule type" value="Genomic_DNA"/>
</dbReference>
<keyword evidence="1" id="KW-1133">Transmembrane helix</keyword>
<dbReference type="RefSeq" id="WP_092107142.1">
    <property type="nucleotide sequence ID" value="NZ_LT629739.1"/>
</dbReference>
<evidence type="ECO:0000256" key="1">
    <source>
        <dbReference type="SAM" id="Phobius"/>
    </source>
</evidence>
<feature type="transmembrane region" description="Helical" evidence="1">
    <location>
        <begin position="107"/>
        <end position="131"/>
    </location>
</feature>
<keyword evidence="1" id="KW-0472">Membrane</keyword>
<evidence type="ECO:0000313" key="2">
    <source>
        <dbReference type="EMBL" id="SDS91937.1"/>
    </source>
</evidence>
<reference evidence="2" key="1">
    <citation type="submission" date="2016-10" db="EMBL/GenBank/DDBJ databases">
        <authorList>
            <person name="Varghese N."/>
            <person name="Submissions S."/>
        </authorList>
    </citation>
    <scope>NUCLEOTIDE SEQUENCE [LARGE SCALE GENOMIC DNA]</scope>
    <source>
        <strain evidence="2">DSM 22082</strain>
    </source>
</reference>
<feature type="transmembrane region" description="Helical" evidence="1">
    <location>
        <begin position="73"/>
        <end position="101"/>
    </location>
</feature>
<keyword evidence="1" id="KW-0812">Transmembrane</keyword>
<accession>A0A1H1W471</accession>
<keyword evidence="3" id="KW-1185">Reference proteome</keyword>
<feature type="transmembrane region" description="Helical" evidence="1">
    <location>
        <begin position="21"/>
        <end position="39"/>
    </location>
</feature>
<dbReference type="Proteomes" id="UP000199700">
    <property type="component" value="Chromosome"/>
</dbReference>
<feature type="transmembrane region" description="Helical" evidence="1">
    <location>
        <begin position="45"/>
        <end position="66"/>
    </location>
</feature>
<evidence type="ECO:0000313" key="3">
    <source>
        <dbReference type="Proteomes" id="UP000199700"/>
    </source>
</evidence>
<gene>
    <name evidence="2" type="ORF">SAMN04489751_3236</name>
</gene>
<dbReference type="AlphaFoldDB" id="A0A1H1W471"/>
<protein>
    <submittedName>
        <fullName evidence="2">Uncharacterized protein</fullName>
    </submittedName>
</protein>
<proteinExistence type="predicted"/>
<organism evidence="2 3">
    <name type="scientific">Brevibacterium sandarakinum</name>
    <dbReference type="NCBI Taxonomy" id="629680"/>
    <lineage>
        <taxon>Bacteria</taxon>
        <taxon>Bacillati</taxon>
        <taxon>Actinomycetota</taxon>
        <taxon>Actinomycetes</taxon>
        <taxon>Micrococcales</taxon>
        <taxon>Brevibacteriaceae</taxon>
        <taxon>Brevibacterium</taxon>
    </lineage>
</organism>
<dbReference type="STRING" id="629680.SAMN04489751_3236"/>
<name>A0A1H1W471_BRESA</name>